<reference evidence="14" key="1">
    <citation type="submission" date="2023-03" db="EMBL/GenBank/DDBJ databases">
        <title>Complete genome of Cladonia borealis.</title>
        <authorList>
            <person name="Park H."/>
        </authorList>
    </citation>
    <scope>NUCLEOTIDE SEQUENCE</scope>
    <source>
        <strain evidence="14">ANT050790</strain>
    </source>
</reference>
<dbReference type="Gene3D" id="1.10.287.260">
    <property type="match status" value="1"/>
</dbReference>
<keyword evidence="4 11" id="KW-0240">DNA-directed RNA polymerase</keyword>
<dbReference type="GO" id="GO:0001018">
    <property type="term" value="F:mitochondrial promoter sequence-specific DNA binding"/>
    <property type="evidence" value="ECO:0007669"/>
    <property type="project" value="TreeGrafter"/>
</dbReference>
<keyword evidence="6 11" id="KW-0548">Nucleotidyltransferase</keyword>
<sequence length="1432" mass="161444">MFVRASRRSLQKDARRQSIPNIDIPQLLFLCPVLLSQPIHRRETSTASRSRPVRGLKNTRANDIKHVPSNASTHRRTLASAAAAEIDLRQDYHIPWDPASYPRTNSLPTVEEHKITIPPFDPQTSPIIINDTLSTPPTQFYSTRNESRYVGNINELHQTLHACLQVGRVERATILLRKLNQLYNPDAPGLLAAHNEYIKALSYRVIRNSDLRVLQDLQRWFEVELRDVGIRPNELTYALMIQASLQASGSKKDRMIRRYLGLAEEDGLAEGTKDLLSAFEKAEVAQAILNTSPKHSKDTSQHVADVPGEYRDFPPTVAQTTGDMPEVKEMLQKGEGLSTLKKSLSLFQSLPAGSPSIALGSPEEIELSQRRLERDTLEASIERWRVEGTHLKSIGINIGLTNATVGAMMWEWHTKLVPLIEEDIRKSRELEQKAVRTLKEEEFLLWAPFLQTLSPDKLSAATILTAVAACCTDRLDERGCTLHHIVSRIGNAVQDEFYAQTIRDDKEHAKWRSLLKLTKSNRRYGSLASLVHQTVAQSEDHLEWYKETRIRLGAGLLARLMETAKVQVAREDPVTKARVRDVQPVFFHGFQYMKGKRVGVVVFNSEIFDQFVNKPVNSALAKHLPMISKPKPWVGWREGGYLDHSVSVIRIDRSEDQARRYAITACENGDLSQIFAGLDVLGKTAWKVNRFVFETMLSVWNTGKAFAKIPPEEAPAAPPTPPTSDDPKERAIFKRRQWEYNNHKSGLKSQRCYQNFQLEVARSYLNQTMYFPHNIDFRGRAYPVPPFLNHMGADNCRGLLLFAQGKELGAQGLWWLKVHLANVYGYDKASFEDRLKFTEAHLTDIYNSVDNPLGGSKWWLGAEDPWQCLAACKELRSALQLPDPTRYVSQLPIHQDGTCNGLQHYAALGGDISGAQQVNLEPGPRPSDIYTGVAEIVKADIAKDATKGNELAKFLDGKITRKIVKQTVMTNVYGVTFIGAKRQVLRQLEDLFPDFPDNATVNRHAAAIYIARGIFKALGNLFNGAHDIQYWLTDSAARISESISPEQVAYLCRDLESQKTQSQFKVTVRKSKDDPIAAFKSAVIWTTPLKLPVVQPYRKTATRRINTSLQSIAIRDATSSNPVDKAKQVQAFPPNFIHSLDATHMFLTALKCHEIGISFASIHDSFWTHAGDVDTMNRVIRDAFIRMHSEDIIGRLAAEFRARYGKHMHLASVPADSQIGRELIAWRSNTRGGSRNSSLHRKMDAHKVNELKLEHRRLTLLASSDPKEREEGEILITATKMFEQTANEKTVTPTDTPTTTLGGMKRSTSDYSSRSAKLKANKQLEVGDLENAEVMESAALDTEDDHDIELLSPADDEDSPEVEDAMDDSDEDIELASELEVSEAKGKTKRKRKSMVKKNQKVWLWLPLKFAPVPRKGDFDVTRLKNSQYFFS</sequence>
<dbReference type="Pfam" id="PF00940">
    <property type="entry name" value="RNA_pol"/>
    <property type="match status" value="1"/>
</dbReference>
<evidence type="ECO:0000256" key="11">
    <source>
        <dbReference type="RuleBase" id="RU003805"/>
    </source>
</evidence>
<evidence type="ECO:0000256" key="4">
    <source>
        <dbReference type="ARBA" id="ARBA00022478"/>
    </source>
</evidence>
<dbReference type="EMBL" id="JAFEKC020000011">
    <property type="protein sequence ID" value="KAK0512162.1"/>
    <property type="molecule type" value="Genomic_DNA"/>
</dbReference>
<feature type="compositionally biased region" description="Low complexity" evidence="12">
    <location>
        <begin position="1290"/>
        <end position="1300"/>
    </location>
</feature>
<gene>
    <name evidence="14" type="ORF">JMJ35_005290</name>
</gene>
<dbReference type="FunFam" id="1.10.287.280:FF:000001">
    <property type="entry name" value="DNA-directed RNA polymerase"/>
    <property type="match status" value="1"/>
</dbReference>
<evidence type="ECO:0000256" key="6">
    <source>
        <dbReference type="ARBA" id="ARBA00022695"/>
    </source>
</evidence>
<dbReference type="Pfam" id="PF14700">
    <property type="entry name" value="RPOL_N"/>
    <property type="match status" value="1"/>
</dbReference>
<feature type="region of interest" description="Disordered" evidence="12">
    <location>
        <begin position="293"/>
        <end position="312"/>
    </location>
</feature>
<dbReference type="InterPro" id="IPR002092">
    <property type="entry name" value="DNA-dir_Rpol_phage-type"/>
</dbReference>
<keyword evidence="8" id="KW-0496">Mitochondrion</keyword>
<dbReference type="Proteomes" id="UP001166286">
    <property type="component" value="Unassembled WGS sequence"/>
</dbReference>
<feature type="domain" description="DNA-directed RNA polymerase N-terminal" evidence="13">
    <location>
        <begin position="367"/>
        <end position="683"/>
    </location>
</feature>
<evidence type="ECO:0000256" key="5">
    <source>
        <dbReference type="ARBA" id="ARBA00022679"/>
    </source>
</evidence>
<evidence type="ECO:0000256" key="9">
    <source>
        <dbReference type="ARBA" id="ARBA00023163"/>
    </source>
</evidence>
<evidence type="ECO:0000256" key="12">
    <source>
        <dbReference type="SAM" id="MobiDB-lite"/>
    </source>
</evidence>
<dbReference type="SUPFAM" id="SSF56672">
    <property type="entry name" value="DNA/RNA polymerases"/>
    <property type="match status" value="1"/>
</dbReference>
<comment type="catalytic activity">
    <reaction evidence="10 11">
        <text>RNA(n) + a ribonucleoside 5'-triphosphate = RNA(n+1) + diphosphate</text>
        <dbReference type="Rhea" id="RHEA:21248"/>
        <dbReference type="Rhea" id="RHEA-COMP:14527"/>
        <dbReference type="Rhea" id="RHEA-COMP:17342"/>
        <dbReference type="ChEBI" id="CHEBI:33019"/>
        <dbReference type="ChEBI" id="CHEBI:61557"/>
        <dbReference type="ChEBI" id="CHEBI:140395"/>
        <dbReference type="EC" id="2.7.7.6"/>
    </reaction>
</comment>
<dbReference type="SMART" id="SM01311">
    <property type="entry name" value="RPOL_N"/>
    <property type="match status" value="1"/>
</dbReference>
<keyword evidence="7" id="KW-0809">Transit peptide</keyword>
<keyword evidence="15" id="KW-1185">Reference proteome</keyword>
<dbReference type="PROSITE" id="PS00900">
    <property type="entry name" value="RNA_POL_PHAGE_1"/>
    <property type="match status" value="1"/>
</dbReference>
<dbReference type="Gene3D" id="1.10.287.280">
    <property type="match status" value="1"/>
</dbReference>
<comment type="caution">
    <text evidence="14">The sequence shown here is derived from an EMBL/GenBank/DDBJ whole genome shotgun (WGS) entry which is preliminary data.</text>
</comment>
<dbReference type="PANTHER" id="PTHR10102:SF0">
    <property type="entry name" value="DNA-DIRECTED RNA POLYMERASE, MITOCHONDRIAL"/>
    <property type="match status" value="1"/>
</dbReference>
<name>A0AA39QZJ3_9LECA</name>
<evidence type="ECO:0000313" key="15">
    <source>
        <dbReference type="Proteomes" id="UP001166286"/>
    </source>
</evidence>
<protein>
    <recommendedName>
        <fullName evidence="11">DNA-directed RNA polymerase</fullName>
        <ecNumber evidence="11">2.7.7.6</ecNumber>
    </recommendedName>
</protein>
<dbReference type="Gene3D" id="1.10.1320.10">
    <property type="entry name" value="DNA-directed RNA polymerase, N-terminal domain"/>
    <property type="match status" value="1"/>
</dbReference>
<accession>A0AA39QZJ3</accession>
<evidence type="ECO:0000256" key="3">
    <source>
        <dbReference type="ARBA" id="ARBA00009493"/>
    </source>
</evidence>
<dbReference type="PANTHER" id="PTHR10102">
    <property type="entry name" value="DNA-DIRECTED RNA POLYMERASE, MITOCHONDRIAL"/>
    <property type="match status" value="1"/>
</dbReference>
<dbReference type="GO" id="GO:0003899">
    <property type="term" value="F:DNA-directed RNA polymerase activity"/>
    <property type="evidence" value="ECO:0007669"/>
    <property type="project" value="UniProtKB-EC"/>
</dbReference>
<evidence type="ECO:0000259" key="13">
    <source>
        <dbReference type="SMART" id="SM01311"/>
    </source>
</evidence>
<dbReference type="EC" id="2.7.7.6" evidence="11"/>
<proteinExistence type="inferred from homology"/>
<dbReference type="InterPro" id="IPR029262">
    <property type="entry name" value="RPOL_N"/>
</dbReference>
<feature type="region of interest" description="Disordered" evidence="12">
    <location>
        <begin position="1285"/>
        <end position="1316"/>
    </location>
</feature>
<keyword evidence="5 11" id="KW-0808">Transferase</keyword>
<dbReference type="GO" id="GO:0034245">
    <property type="term" value="C:mitochondrial DNA-directed RNA polymerase complex"/>
    <property type="evidence" value="ECO:0007669"/>
    <property type="project" value="TreeGrafter"/>
</dbReference>
<evidence type="ECO:0000256" key="8">
    <source>
        <dbReference type="ARBA" id="ARBA00023128"/>
    </source>
</evidence>
<evidence type="ECO:0000256" key="2">
    <source>
        <dbReference type="ARBA" id="ARBA00004173"/>
    </source>
</evidence>
<evidence type="ECO:0000256" key="10">
    <source>
        <dbReference type="ARBA" id="ARBA00048552"/>
    </source>
</evidence>
<dbReference type="FunFam" id="1.10.150.20:FF:000041">
    <property type="entry name" value="DNA-directed RNA polymerase"/>
    <property type="match status" value="1"/>
</dbReference>
<comment type="subcellular location">
    <subcellularLocation>
        <location evidence="2">Mitochondrion</location>
    </subcellularLocation>
</comment>
<dbReference type="InterPro" id="IPR037159">
    <property type="entry name" value="RNA_POL_N_sf"/>
</dbReference>
<evidence type="ECO:0000313" key="14">
    <source>
        <dbReference type="EMBL" id="KAK0512162.1"/>
    </source>
</evidence>
<evidence type="ECO:0000256" key="1">
    <source>
        <dbReference type="ARBA" id="ARBA00004026"/>
    </source>
</evidence>
<dbReference type="GO" id="GO:0006390">
    <property type="term" value="P:mitochondrial transcription"/>
    <property type="evidence" value="ECO:0007669"/>
    <property type="project" value="TreeGrafter"/>
</dbReference>
<evidence type="ECO:0000256" key="7">
    <source>
        <dbReference type="ARBA" id="ARBA00022946"/>
    </source>
</evidence>
<organism evidence="14 15">
    <name type="scientific">Cladonia borealis</name>
    <dbReference type="NCBI Taxonomy" id="184061"/>
    <lineage>
        <taxon>Eukaryota</taxon>
        <taxon>Fungi</taxon>
        <taxon>Dikarya</taxon>
        <taxon>Ascomycota</taxon>
        <taxon>Pezizomycotina</taxon>
        <taxon>Lecanoromycetes</taxon>
        <taxon>OSLEUM clade</taxon>
        <taxon>Lecanoromycetidae</taxon>
        <taxon>Lecanorales</taxon>
        <taxon>Lecanorineae</taxon>
        <taxon>Cladoniaceae</taxon>
        <taxon>Cladonia</taxon>
    </lineage>
</organism>
<dbReference type="Gene3D" id="1.10.150.20">
    <property type="entry name" value="5' to 3' exonuclease, C-terminal subdomain"/>
    <property type="match status" value="1"/>
</dbReference>
<comment type="function">
    <text evidence="1 11">DNA-dependent RNA polymerase catalyzes the transcription of DNA into RNA using the four ribonucleoside triphosphates as substrates.</text>
</comment>
<keyword evidence="9 11" id="KW-0804">Transcription</keyword>
<comment type="similarity">
    <text evidence="3 11">Belongs to the phage and mitochondrial RNA polymerase family.</text>
</comment>
<dbReference type="InterPro" id="IPR043502">
    <property type="entry name" value="DNA/RNA_pol_sf"/>
</dbReference>
<dbReference type="InterPro" id="IPR024075">
    <property type="entry name" value="DNA-dir_RNA_pol_helix_hairp_sf"/>
</dbReference>
<dbReference type="InterPro" id="IPR046950">
    <property type="entry name" value="DNA-dir_Rpol_C_phage-type"/>
</dbReference>
<dbReference type="PROSITE" id="PS00489">
    <property type="entry name" value="RNA_POL_PHAGE_2"/>
    <property type="match status" value="1"/>
</dbReference>